<keyword evidence="2" id="KW-1185">Reference proteome</keyword>
<accession>A0ACC7MG94</accession>
<proteinExistence type="predicted"/>
<dbReference type="EMBL" id="JASNRB020000013">
    <property type="protein sequence ID" value="MFJ1470208.1"/>
    <property type="molecule type" value="Genomic_DNA"/>
</dbReference>
<protein>
    <submittedName>
        <fullName evidence="1">Uncharacterized protein</fullName>
    </submittedName>
</protein>
<organism evidence="1 2">
    <name type="scientific">Massilia orientalis</name>
    <dbReference type="NCBI Taxonomy" id="3050128"/>
    <lineage>
        <taxon>Bacteria</taxon>
        <taxon>Pseudomonadati</taxon>
        <taxon>Pseudomonadota</taxon>
        <taxon>Betaproteobacteria</taxon>
        <taxon>Burkholderiales</taxon>
        <taxon>Oxalobacteraceae</taxon>
        <taxon>Telluria group</taxon>
        <taxon>Massilia</taxon>
    </lineage>
</organism>
<sequence length="107" mass="11559">MTEALIVDGAQAPTREELQARIALLAGEMDGIDEESRATQAEIDELYRRADATPAPPGRDALLARAKLLADEMGANEEECRDMQEEIDALYEKLDSLDASIAEAPAG</sequence>
<gene>
    <name evidence="1" type="ORF">QPK29_021050</name>
</gene>
<name>A0ACC7MG94_9BURK</name>
<comment type="caution">
    <text evidence="1">The sequence shown here is derived from an EMBL/GenBank/DDBJ whole genome shotgun (WGS) entry which is preliminary data.</text>
</comment>
<dbReference type="Proteomes" id="UP001168096">
    <property type="component" value="Unassembled WGS sequence"/>
</dbReference>
<evidence type="ECO:0000313" key="1">
    <source>
        <dbReference type="EMBL" id="MFJ1470208.1"/>
    </source>
</evidence>
<evidence type="ECO:0000313" key="2">
    <source>
        <dbReference type="Proteomes" id="UP001168096"/>
    </source>
</evidence>
<reference evidence="1" key="1">
    <citation type="submission" date="2024-11" db="EMBL/GenBank/DDBJ databases">
        <title>Description of Massilia orientalis sp. nov., isolated from rhizosphere soil of Ageratina adenophora.</title>
        <authorList>
            <person name="Wang Y."/>
        </authorList>
    </citation>
    <scope>NUCLEOTIDE SEQUENCE</scope>
    <source>
        <strain evidence="1">YIM B02787</strain>
    </source>
</reference>